<reference evidence="9 10" key="1">
    <citation type="submission" date="2016-10" db="EMBL/GenBank/DDBJ databases">
        <authorList>
            <person name="de Groot N.N."/>
        </authorList>
    </citation>
    <scope>NUCLEOTIDE SEQUENCE [LARGE SCALE GENOMIC DNA]</scope>
    <source>
        <strain evidence="9 10">CGMCC 4.1859</strain>
    </source>
</reference>
<evidence type="ECO:0000256" key="7">
    <source>
        <dbReference type="PIRSR" id="PIRSR600715-1"/>
    </source>
</evidence>
<feature type="transmembrane region" description="Helical" evidence="8">
    <location>
        <begin position="269"/>
        <end position="289"/>
    </location>
</feature>
<dbReference type="PANTHER" id="PTHR22926:SF3">
    <property type="entry name" value="UNDECAPRENYL-PHOSPHATE ALPHA-N-ACETYLGLUCOSAMINYL 1-PHOSPHATE TRANSFERASE"/>
    <property type="match status" value="1"/>
</dbReference>
<evidence type="ECO:0000256" key="6">
    <source>
        <dbReference type="ARBA" id="ARBA00023136"/>
    </source>
</evidence>
<feature type="binding site" evidence="7">
    <location>
        <position position="201"/>
    </location>
    <ligand>
        <name>Mg(2+)</name>
        <dbReference type="ChEBI" id="CHEBI:18420"/>
    </ligand>
</feature>
<dbReference type="PANTHER" id="PTHR22926">
    <property type="entry name" value="PHOSPHO-N-ACETYLMURAMOYL-PENTAPEPTIDE-TRANSFERASE"/>
    <property type="match status" value="1"/>
</dbReference>
<feature type="transmembrane region" description="Helical" evidence="8">
    <location>
        <begin position="236"/>
        <end position="257"/>
    </location>
</feature>
<dbReference type="GO" id="GO:0046872">
    <property type="term" value="F:metal ion binding"/>
    <property type="evidence" value="ECO:0007669"/>
    <property type="project" value="UniProtKB-KW"/>
</dbReference>
<accession>A0A1G7NUG8</accession>
<feature type="transmembrane region" description="Helical" evidence="8">
    <location>
        <begin position="150"/>
        <end position="172"/>
    </location>
</feature>
<dbReference type="GO" id="GO:0009103">
    <property type="term" value="P:lipopolysaccharide biosynthetic process"/>
    <property type="evidence" value="ECO:0007669"/>
    <property type="project" value="TreeGrafter"/>
</dbReference>
<dbReference type="CDD" id="cd06853">
    <property type="entry name" value="GT_WecA_like"/>
    <property type="match status" value="1"/>
</dbReference>
<dbReference type="EMBL" id="FNAX01000010">
    <property type="protein sequence ID" value="SDF76840.1"/>
    <property type="molecule type" value="Genomic_DNA"/>
</dbReference>
<dbReference type="Proteomes" id="UP000198614">
    <property type="component" value="Unassembled WGS sequence"/>
</dbReference>
<feature type="transmembrane region" description="Helical" evidence="8">
    <location>
        <begin position="210"/>
        <end position="230"/>
    </location>
</feature>
<proteinExistence type="predicted"/>
<feature type="transmembrane region" description="Helical" evidence="8">
    <location>
        <begin position="392"/>
        <end position="411"/>
    </location>
</feature>
<feature type="transmembrane region" description="Helical" evidence="8">
    <location>
        <begin position="122"/>
        <end position="138"/>
    </location>
</feature>
<evidence type="ECO:0000256" key="3">
    <source>
        <dbReference type="ARBA" id="ARBA00022679"/>
    </source>
</evidence>
<organism evidence="9 10">
    <name type="scientific">Streptomyces griseoaurantiacus</name>
    <dbReference type="NCBI Taxonomy" id="68213"/>
    <lineage>
        <taxon>Bacteria</taxon>
        <taxon>Bacillati</taxon>
        <taxon>Actinomycetota</taxon>
        <taxon>Actinomycetes</taxon>
        <taxon>Kitasatosporales</taxon>
        <taxon>Streptomycetaceae</taxon>
        <taxon>Streptomyces</taxon>
        <taxon>Streptomyces aurantiacus group</taxon>
    </lineage>
</organism>
<name>A0A1G7NUG8_9ACTN</name>
<feature type="binding site" evidence="7">
    <location>
        <position position="268"/>
    </location>
    <ligand>
        <name>Mg(2+)</name>
        <dbReference type="ChEBI" id="CHEBI:18420"/>
    </ligand>
</feature>
<keyword evidence="5 8" id="KW-1133">Transmembrane helix</keyword>
<comment type="subcellular location">
    <subcellularLocation>
        <location evidence="1">Cell membrane</location>
        <topology evidence="1">Multi-pass membrane protein</topology>
    </subcellularLocation>
</comment>
<keyword evidence="4 8" id="KW-0812">Transmembrane</keyword>
<feature type="transmembrane region" description="Helical" evidence="8">
    <location>
        <begin position="47"/>
        <end position="70"/>
    </location>
</feature>
<dbReference type="AlphaFoldDB" id="A0A1G7NUG8"/>
<sequence length="415" mass="43606">MAPAERRRTAVSVTAKRDLICVGGAATDCVAAPPGYSHQRGHFMRNYLLLLCVAAGVTALLAGPVRHLSLLTGSVPGVRARDVHDAPTPRMGGVAMFGGLSAALLVAAHLSALSGVFELSDVYTIFMAATLIWIAGVIDDRLELSAVAKLGIQLVAAGLMAFRGVTLLWLPIPGFGNVILSPPINIIATVIIVLVAINAVNFIDGLDGLAAGISAIAASAFFLYSYRLWYGYGLEAIASAAALSAITLGLCLGFLLHNTHPARMFMGDSGSMLLGLLLAGSCLSYLGQVDPDSLAIQLGNERSAVYASAPLYLAILLPAVIIALPLVDLAMAVVRRMARGQSPFVADKGHLHHRLLRIGHTHPRAVLVMYFWSSILSFGVVTYSVFPEGGTVFVMALFAASGLALLLVPRFRGGR</sequence>
<dbReference type="Pfam" id="PF00953">
    <property type="entry name" value="Glycos_transf_4"/>
    <property type="match status" value="1"/>
</dbReference>
<evidence type="ECO:0000256" key="2">
    <source>
        <dbReference type="ARBA" id="ARBA00022475"/>
    </source>
</evidence>
<dbReference type="GO" id="GO:0016780">
    <property type="term" value="F:phosphotransferase activity, for other substituted phosphate groups"/>
    <property type="evidence" value="ECO:0007669"/>
    <property type="project" value="InterPro"/>
</dbReference>
<dbReference type="PROSITE" id="PS01348">
    <property type="entry name" value="MRAY_2"/>
    <property type="match status" value="1"/>
</dbReference>
<evidence type="ECO:0000313" key="10">
    <source>
        <dbReference type="Proteomes" id="UP000198614"/>
    </source>
</evidence>
<keyword evidence="7" id="KW-0460">Magnesium</keyword>
<comment type="cofactor">
    <cofactor evidence="7">
        <name>Mg(2+)</name>
        <dbReference type="ChEBI" id="CHEBI:18420"/>
    </cofactor>
</comment>
<feature type="transmembrane region" description="Helical" evidence="8">
    <location>
        <begin position="309"/>
        <end position="334"/>
    </location>
</feature>
<evidence type="ECO:0000256" key="8">
    <source>
        <dbReference type="SAM" id="Phobius"/>
    </source>
</evidence>
<feature type="transmembrane region" description="Helical" evidence="8">
    <location>
        <begin position="184"/>
        <end position="203"/>
    </location>
</feature>
<protein>
    <submittedName>
        <fullName evidence="9">UDP-GlcNAc:undecaprenyl-phosphate GlcNAc-1-phosphate transferase</fullName>
    </submittedName>
</protein>
<keyword evidence="6 8" id="KW-0472">Membrane</keyword>
<dbReference type="InterPro" id="IPR000715">
    <property type="entry name" value="Glycosyl_transferase_4"/>
</dbReference>
<evidence type="ECO:0000256" key="4">
    <source>
        <dbReference type="ARBA" id="ARBA00022692"/>
    </source>
</evidence>
<dbReference type="InterPro" id="IPR018480">
    <property type="entry name" value="PNAcMuramoyl-5peptid_Trfase_CS"/>
</dbReference>
<dbReference type="GO" id="GO:0044038">
    <property type="term" value="P:cell wall macromolecule biosynthetic process"/>
    <property type="evidence" value="ECO:0007669"/>
    <property type="project" value="TreeGrafter"/>
</dbReference>
<evidence type="ECO:0000256" key="5">
    <source>
        <dbReference type="ARBA" id="ARBA00022989"/>
    </source>
</evidence>
<dbReference type="GO" id="GO:0005886">
    <property type="term" value="C:plasma membrane"/>
    <property type="evidence" value="ECO:0007669"/>
    <property type="project" value="UniProtKB-SubCell"/>
</dbReference>
<gene>
    <name evidence="9" type="ORF">SAMN05216260_110288</name>
</gene>
<keyword evidence="7" id="KW-0479">Metal-binding</keyword>
<evidence type="ECO:0000256" key="1">
    <source>
        <dbReference type="ARBA" id="ARBA00004651"/>
    </source>
</evidence>
<feature type="transmembrane region" description="Helical" evidence="8">
    <location>
        <begin position="365"/>
        <end position="386"/>
    </location>
</feature>
<keyword evidence="3 9" id="KW-0808">Transferase</keyword>
<keyword evidence="2" id="KW-1003">Cell membrane</keyword>
<evidence type="ECO:0000313" key="9">
    <source>
        <dbReference type="EMBL" id="SDF76840.1"/>
    </source>
</evidence>
<dbReference type="GO" id="GO:0071555">
    <property type="term" value="P:cell wall organization"/>
    <property type="evidence" value="ECO:0007669"/>
    <property type="project" value="TreeGrafter"/>
</dbReference>